<dbReference type="Gene3D" id="2.60.40.10">
    <property type="entry name" value="Immunoglobulins"/>
    <property type="match status" value="1"/>
</dbReference>
<dbReference type="OrthoDB" id="1466733at2"/>
<name>A0A5R9KX41_9BACT</name>
<dbReference type="SUPFAM" id="SSF49299">
    <property type="entry name" value="PKD domain"/>
    <property type="match status" value="1"/>
</dbReference>
<evidence type="ECO:0000259" key="1">
    <source>
        <dbReference type="PROSITE" id="PS50093"/>
    </source>
</evidence>
<comment type="caution">
    <text evidence="2">The sequence shown here is derived from an EMBL/GenBank/DDBJ whole genome shotgun (WGS) entry which is preliminary data.</text>
</comment>
<reference evidence="2 3" key="1">
    <citation type="submission" date="2019-05" db="EMBL/GenBank/DDBJ databases">
        <authorList>
            <person name="Qu J.-H."/>
        </authorList>
    </citation>
    <scope>NUCLEOTIDE SEQUENCE [LARGE SCALE GENOMIC DNA]</scope>
    <source>
        <strain evidence="2 3">T17</strain>
    </source>
</reference>
<dbReference type="AlphaFoldDB" id="A0A5R9KX41"/>
<sequence length="488" mass="52063">MFKSKRTLLAAVSFALLLGACEDKEKVTPTKVTAAAGADQNVKVGDLVTLDGGGSSDSGNKPFQFRWAFSQKPAGSNVTLNKPTEQNATFTPDQPGDYELELTVSNENGESKDKVLVTAAIIQPIVLETNIKAKTVLTDRINNPAFPDYIVNDNVAVNAELEIKPGVVIAFARDTRLEVNDKGGVLIAKGDSLNPIRLIGKEASKGYWAGMIVRSASSANLLEWVEVLHTGSKAIYSTTKAAVSLMSGSKAELALKNTSFQDNAGYGLYVQAGAILSGFSRNVFKNNAEAGISLDATNVKNLDYNSVFTGGNGRNVVEVYASALRKNATEEVVWNGFKDKTPYRILESLSSDANWKLMPGVVIEMSRNARMSIDDGYINAVGTEASKIVIKGAENSAAYWRGMICFSTSNLNVFNFAEISGGGSSALVSGKKVNIAVYGSLANMQIKNSKISGSGGYGIYVNYQATINGDVETANTFTDNAEGKILKE</sequence>
<dbReference type="InterPro" id="IPR000601">
    <property type="entry name" value="PKD_dom"/>
</dbReference>
<evidence type="ECO:0000313" key="2">
    <source>
        <dbReference type="EMBL" id="TLV00708.1"/>
    </source>
</evidence>
<dbReference type="PROSITE" id="PS51257">
    <property type="entry name" value="PROKAR_LIPOPROTEIN"/>
    <property type="match status" value="1"/>
</dbReference>
<feature type="domain" description="PKD" evidence="1">
    <location>
        <begin position="55"/>
        <end position="109"/>
    </location>
</feature>
<dbReference type="Proteomes" id="UP000306402">
    <property type="component" value="Unassembled WGS sequence"/>
</dbReference>
<evidence type="ECO:0000313" key="3">
    <source>
        <dbReference type="Proteomes" id="UP000306402"/>
    </source>
</evidence>
<proteinExistence type="predicted"/>
<dbReference type="PROSITE" id="PS50093">
    <property type="entry name" value="PKD"/>
    <property type="match status" value="1"/>
</dbReference>
<dbReference type="Pfam" id="PF22352">
    <property type="entry name" value="K319L-like_PKD"/>
    <property type="match status" value="1"/>
</dbReference>
<dbReference type="InterPro" id="IPR013783">
    <property type="entry name" value="Ig-like_fold"/>
</dbReference>
<organism evidence="2 3">
    <name type="scientific">Dyadobacter luticola</name>
    <dbReference type="NCBI Taxonomy" id="1979387"/>
    <lineage>
        <taxon>Bacteria</taxon>
        <taxon>Pseudomonadati</taxon>
        <taxon>Bacteroidota</taxon>
        <taxon>Cytophagia</taxon>
        <taxon>Cytophagales</taxon>
        <taxon>Spirosomataceae</taxon>
        <taxon>Dyadobacter</taxon>
    </lineage>
</organism>
<accession>A0A5R9KX41</accession>
<dbReference type="EMBL" id="VCEJ01000004">
    <property type="protein sequence ID" value="TLV00708.1"/>
    <property type="molecule type" value="Genomic_DNA"/>
</dbReference>
<gene>
    <name evidence="2" type="ORF">FEN17_14590</name>
</gene>
<dbReference type="CDD" id="cd00146">
    <property type="entry name" value="PKD"/>
    <property type="match status" value="1"/>
</dbReference>
<dbReference type="InterPro" id="IPR035986">
    <property type="entry name" value="PKD_dom_sf"/>
</dbReference>
<protein>
    <submittedName>
        <fullName evidence="2">PKD domain-containing protein</fullName>
    </submittedName>
</protein>
<keyword evidence="3" id="KW-1185">Reference proteome</keyword>
<dbReference type="RefSeq" id="WP_138366082.1">
    <property type="nucleotide sequence ID" value="NZ_VCEJ01000004.1"/>
</dbReference>